<dbReference type="EMBL" id="FCOM02000041">
    <property type="protein sequence ID" value="SAL82329.1"/>
    <property type="molecule type" value="Genomic_DNA"/>
</dbReference>
<dbReference type="Pfam" id="PF20898">
    <property type="entry name" value="P_T4SS_TraN"/>
    <property type="match status" value="1"/>
</dbReference>
<dbReference type="AlphaFoldDB" id="A0A158KNK5"/>
<keyword evidence="3" id="KW-1185">Reference proteome</keyword>
<evidence type="ECO:0000313" key="3">
    <source>
        <dbReference type="Proteomes" id="UP000055019"/>
    </source>
</evidence>
<organism evidence="2 3">
    <name type="scientific">Caballeronia arvi</name>
    <dbReference type="NCBI Taxonomy" id="1777135"/>
    <lineage>
        <taxon>Bacteria</taxon>
        <taxon>Pseudomonadati</taxon>
        <taxon>Pseudomonadota</taxon>
        <taxon>Betaproteobacteria</taxon>
        <taxon>Burkholderiales</taxon>
        <taxon>Burkholderiaceae</taxon>
        <taxon>Caballeronia</taxon>
    </lineage>
</organism>
<comment type="caution">
    <text evidence="2">The sequence shown here is derived from an EMBL/GenBank/DDBJ whole genome shotgun (WGS) entry which is preliminary data.</text>
</comment>
<dbReference type="InterPro" id="IPR049533">
    <property type="entry name" value="TraN"/>
</dbReference>
<accession>A0A158KNK5</accession>
<evidence type="ECO:0000313" key="2">
    <source>
        <dbReference type="EMBL" id="SAL82329.1"/>
    </source>
</evidence>
<gene>
    <name evidence="2" type="ORF">AWB74_06231</name>
</gene>
<protein>
    <recommendedName>
        <fullName evidence="4">Lipoprotein</fullName>
    </recommendedName>
</protein>
<dbReference type="Proteomes" id="UP000055019">
    <property type="component" value="Unassembled WGS sequence"/>
</dbReference>
<dbReference type="OrthoDB" id="9134455at2"/>
<dbReference type="PROSITE" id="PS51257">
    <property type="entry name" value="PROKAR_LIPOPROTEIN"/>
    <property type="match status" value="1"/>
</dbReference>
<feature type="chain" id="PRO_5007627780" description="Lipoprotein" evidence="1">
    <location>
        <begin position="17"/>
        <end position="65"/>
    </location>
</feature>
<dbReference type="RefSeq" id="WP_061150467.1">
    <property type="nucleotide sequence ID" value="NZ_FCOM02000041.1"/>
</dbReference>
<keyword evidence="1" id="KW-0732">Signal</keyword>
<name>A0A158KNK5_9BURK</name>
<evidence type="ECO:0000256" key="1">
    <source>
        <dbReference type="SAM" id="SignalP"/>
    </source>
</evidence>
<evidence type="ECO:0008006" key="4">
    <source>
        <dbReference type="Google" id="ProtNLM"/>
    </source>
</evidence>
<feature type="signal peptide" evidence="1">
    <location>
        <begin position="1"/>
        <end position="16"/>
    </location>
</feature>
<proteinExistence type="predicted"/>
<sequence>MKFPCALALCAAVALAGCANSRKPAPEPDMSQLVPVNKSMPSEVVGKAVLPVRAPVQQSKTRDAK</sequence>
<reference evidence="2" key="1">
    <citation type="submission" date="2016-01" db="EMBL/GenBank/DDBJ databases">
        <authorList>
            <person name="Peeters C."/>
        </authorList>
    </citation>
    <scope>NUCLEOTIDE SEQUENCE [LARGE SCALE GENOMIC DNA]</scope>
    <source>
        <strain evidence="2">LMG 29317</strain>
    </source>
</reference>